<dbReference type="GO" id="GO:0003700">
    <property type="term" value="F:DNA-binding transcription factor activity"/>
    <property type="evidence" value="ECO:0007669"/>
    <property type="project" value="UniProtKB-UniRule"/>
</dbReference>
<dbReference type="PANTHER" id="PTHR12632">
    <property type="entry name" value="TRANSCRIPTION FACTOR NF-Y ALPHA-RELATED"/>
    <property type="match status" value="1"/>
</dbReference>
<evidence type="ECO:0000313" key="8">
    <source>
        <dbReference type="EMBL" id="KAF5326157.1"/>
    </source>
</evidence>
<evidence type="ECO:0000256" key="7">
    <source>
        <dbReference type="SAM" id="MobiDB-lite"/>
    </source>
</evidence>
<organism evidence="8 9">
    <name type="scientific">Ephemerocybe angulata</name>
    <dbReference type="NCBI Taxonomy" id="980116"/>
    <lineage>
        <taxon>Eukaryota</taxon>
        <taxon>Fungi</taxon>
        <taxon>Dikarya</taxon>
        <taxon>Basidiomycota</taxon>
        <taxon>Agaricomycotina</taxon>
        <taxon>Agaricomycetes</taxon>
        <taxon>Agaricomycetidae</taxon>
        <taxon>Agaricales</taxon>
        <taxon>Agaricineae</taxon>
        <taxon>Psathyrellaceae</taxon>
        <taxon>Ephemerocybe</taxon>
    </lineage>
</organism>
<accession>A0A8H5F797</accession>
<protein>
    <recommendedName>
        <fullName evidence="6">Transcriptional activator HAP2</fullName>
    </recommendedName>
</protein>
<reference evidence="8 9" key="1">
    <citation type="journal article" date="2020" name="ISME J.">
        <title>Uncovering the hidden diversity of litter-decomposition mechanisms in mushroom-forming fungi.</title>
        <authorList>
            <person name="Floudas D."/>
            <person name="Bentzer J."/>
            <person name="Ahren D."/>
            <person name="Johansson T."/>
            <person name="Persson P."/>
            <person name="Tunlid A."/>
        </authorList>
    </citation>
    <scope>NUCLEOTIDE SEQUENCE [LARGE SCALE GENOMIC DNA]</scope>
    <source>
        <strain evidence="8 9">CBS 175.51</strain>
    </source>
</reference>
<dbReference type="GO" id="GO:0005634">
    <property type="term" value="C:nucleus"/>
    <property type="evidence" value="ECO:0007669"/>
    <property type="project" value="UniProtKB-SubCell"/>
</dbReference>
<evidence type="ECO:0000256" key="6">
    <source>
        <dbReference type="RuleBase" id="RU367155"/>
    </source>
</evidence>
<feature type="compositionally biased region" description="Basic residues" evidence="7">
    <location>
        <begin position="203"/>
        <end position="219"/>
    </location>
</feature>
<evidence type="ECO:0000313" key="9">
    <source>
        <dbReference type="Proteomes" id="UP000541558"/>
    </source>
</evidence>
<gene>
    <name evidence="8" type="ORF">D9611_000152</name>
</gene>
<feature type="compositionally biased region" description="Low complexity" evidence="7">
    <location>
        <begin position="191"/>
        <end position="202"/>
    </location>
</feature>
<evidence type="ECO:0000256" key="2">
    <source>
        <dbReference type="ARBA" id="ARBA00023015"/>
    </source>
</evidence>
<keyword evidence="9" id="KW-1185">Reference proteome</keyword>
<comment type="caution">
    <text evidence="8">The sequence shown here is derived from an EMBL/GenBank/DDBJ whole genome shotgun (WGS) entry which is preliminary data.</text>
</comment>
<feature type="region of interest" description="Disordered" evidence="7">
    <location>
        <begin position="163"/>
        <end position="276"/>
    </location>
</feature>
<feature type="compositionally biased region" description="Polar residues" evidence="7">
    <location>
        <begin position="247"/>
        <end position="268"/>
    </location>
</feature>
<dbReference type="AlphaFoldDB" id="A0A8H5F797"/>
<keyword evidence="4 6" id="KW-0804">Transcription</keyword>
<proteinExistence type="inferred from homology"/>
<sequence>MDPSIDDHLYFLNQNQNHHYLNNIFDNPNVHSQSQPHQTIDDEPLYVNAKQYFRILKRRVARSRLEEVHRLSRQRKPYLHESRHKHAMRRPRGPGGRFLTAEEIAAQKRADANAVPEPVENEPEDNEEDEHTPVDQMPEPGPSTSTDSRRIQTQAPLVEQQIPHVEQHQQHHDSYFSPDISPPAPYRAPTSMSMPQQMSHLSSHSHSHSHSHQHQHQHSHSPAPQHPHSGPHSHSHIRHPHNPPKPTNTSNYSFQSSMPPSYPASTQMHHVPHPHAHARHHHHNMAYLYADPIAPEIQRRTDSDNMIQFGGQGPTN</sequence>
<feature type="compositionally biased region" description="Polar residues" evidence="7">
    <location>
        <begin position="142"/>
        <end position="151"/>
    </location>
</feature>
<evidence type="ECO:0000256" key="5">
    <source>
        <dbReference type="ARBA" id="ARBA00023242"/>
    </source>
</evidence>
<dbReference type="GO" id="GO:0003677">
    <property type="term" value="F:DNA binding"/>
    <property type="evidence" value="ECO:0007669"/>
    <property type="project" value="UniProtKB-KW"/>
</dbReference>
<evidence type="ECO:0000256" key="3">
    <source>
        <dbReference type="ARBA" id="ARBA00023125"/>
    </source>
</evidence>
<keyword evidence="3 6" id="KW-0238">DNA-binding</keyword>
<dbReference type="SMART" id="SM00521">
    <property type="entry name" value="CBF"/>
    <property type="match status" value="1"/>
</dbReference>
<dbReference type="InterPro" id="IPR001289">
    <property type="entry name" value="NFYA"/>
</dbReference>
<comment type="function">
    <text evidence="6">Component of the sequence-specific heterotrimeric transcription factor (NF-Y) which specifically recognizes a 5'-CCAAT-3' box motif found in the promoters of its target genes.</text>
</comment>
<dbReference type="Pfam" id="PF02045">
    <property type="entry name" value="CBFB_NFYA"/>
    <property type="match status" value="1"/>
</dbReference>
<feature type="region of interest" description="Disordered" evidence="7">
    <location>
        <begin position="76"/>
        <end position="151"/>
    </location>
</feature>
<feature type="compositionally biased region" description="Basic and acidic residues" evidence="7">
    <location>
        <begin position="165"/>
        <end position="174"/>
    </location>
</feature>
<dbReference type="EMBL" id="JAACJK010000163">
    <property type="protein sequence ID" value="KAF5326157.1"/>
    <property type="molecule type" value="Genomic_DNA"/>
</dbReference>
<name>A0A8H5F797_9AGAR</name>
<dbReference type="PROSITE" id="PS51152">
    <property type="entry name" value="NFYA_HAP2_2"/>
    <property type="match status" value="1"/>
</dbReference>
<feature type="compositionally biased region" description="Basic residues" evidence="7">
    <location>
        <begin position="229"/>
        <end position="242"/>
    </location>
</feature>
<keyword evidence="5 6" id="KW-0539">Nucleus</keyword>
<dbReference type="Gene3D" id="6.10.250.2430">
    <property type="match status" value="1"/>
</dbReference>
<feature type="compositionally biased region" description="Basic residues" evidence="7">
    <location>
        <begin position="76"/>
        <end position="92"/>
    </location>
</feature>
<evidence type="ECO:0000256" key="1">
    <source>
        <dbReference type="ARBA" id="ARBA00004123"/>
    </source>
</evidence>
<dbReference type="OrthoDB" id="1097733at2759"/>
<feature type="compositionally biased region" description="Acidic residues" evidence="7">
    <location>
        <begin position="119"/>
        <end position="130"/>
    </location>
</feature>
<dbReference type="Proteomes" id="UP000541558">
    <property type="component" value="Unassembled WGS sequence"/>
</dbReference>
<comment type="subunit">
    <text evidence="6">Heterotrimer.</text>
</comment>
<keyword evidence="2 6" id="KW-0805">Transcription regulation</keyword>
<dbReference type="PRINTS" id="PR00616">
    <property type="entry name" value="CCAATSUBUNTB"/>
</dbReference>
<evidence type="ECO:0000256" key="4">
    <source>
        <dbReference type="ARBA" id="ARBA00023163"/>
    </source>
</evidence>
<comment type="subcellular location">
    <subcellularLocation>
        <location evidence="1 6">Nucleus</location>
    </subcellularLocation>
</comment>
<comment type="similarity">
    <text evidence="6">Belongs to the NFYA/HAP2 subunit family.</text>
</comment>